<evidence type="ECO:0000313" key="1">
    <source>
        <dbReference type="EMBL" id="GFO06049.1"/>
    </source>
</evidence>
<accession>A0AAV4AEH1</accession>
<organism evidence="1 2">
    <name type="scientific">Plakobranchus ocellatus</name>
    <dbReference type="NCBI Taxonomy" id="259542"/>
    <lineage>
        <taxon>Eukaryota</taxon>
        <taxon>Metazoa</taxon>
        <taxon>Spiralia</taxon>
        <taxon>Lophotrochozoa</taxon>
        <taxon>Mollusca</taxon>
        <taxon>Gastropoda</taxon>
        <taxon>Heterobranchia</taxon>
        <taxon>Euthyneura</taxon>
        <taxon>Panpulmonata</taxon>
        <taxon>Sacoglossa</taxon>
        <taxon>Placobranchoidea</taxon>
        <taxon>Plakobranchidae</taxon>
        <taxon>Plakobranchus</taxon>
    </lineage>
</organism>
<gene>
    <name evidence="1" type="ORF">PoB_003255400</name>
</gene>
<evidence type="ECO:0000313" key="2">
    <source>
        <dbReference type="Proteomes" id="UP000735302"/>
    </source>
</evidence>
<protein>
    <submittedName>
        <fullName evidence="1">Uncharacterized protein</fullName>
    </submittedName>
</protein>
<reference evidence="1 2" key="1">
    <citation type="journal article" date="2021" name="Elife">
        <title>Chloroplast acquisition without the gene transfer in kleptoplastic sea slugs, Plakobranchus ocellatus.</title>
        <authorList>
            <person name="Maeda T."/>
            <person name="Takahashi S."/>
            <person name="Yoshida T."/>
            <person name="Shimamura S."/>
            <person name="Takaki Y."/>
            <person name="Nagai Y."/>
            <person name="Toyoda A."/>
            <person name="Suzuki Y."/>
            <person name="Arimoto A."/>
            <person name="Ishii H."/>
            <person name="Satoh N."/>
            <person name="Nishiyama T."/>
            <person name="Hasebe M."/>
            <person name="Maruyama T."/>
            <person name="Minagawa J."/>
            <person name="Obokata J."/>
            <person name="Shigenobu S."/>
        </authorList>
    </citation>
    <scope>NUCLEOTIDE SEQUENCE [LARGE SCALE GENOMIC DNA]</scope>
</reference>
<dbReference type="EMBL" id="BLXT01003759">
    <property type="protein sequence ID" value="GFO06049.1"/>
    <property type="molecule type" value="Genomic_DNA"/>
</dbReference>
<keyword evidence="2" id="KW-1185">Reference proteome</keyword>
<sequence length="118" mass="13258">MGTGMESVNLLTIKDFFFKQIWAGWLKFLDEQRTRSVIWDLSSCIVWSEIALAWMEISEGEKMLGEIEKKEVGMVGDEWGSGSVSATRSNVSAYSRVLCTELGVEDGREPVKDGKTEE</sequence>
<proteinExistence type="predicted"/>
<dbReference type="AlphaFoldDB" id="A0AAV4AEH1"/>
<dbReference type="Proteomes" id="UP000735302">
    <property type="component" value="Unassembled WGS sequence"/>
</dbReference>
<name>A0AAV4AEH1_9GAST</name>
<comment type="caution">
    <text evidence="1">The sequence shown here is derived from an EMBL/GenBank/DDBJ whole genome shotgun (WGS) entry which is preliminary data.</text>
</comment>